<evidence type="ECO:0000313" key="2">
    <source>
        <dbReference type="EMBL" id="EJD34142.1"/>
    </source>
</evidence>
<dbReference type="EMBL" id="JH687994">
    <property type="protein sequence ID" value="EJD34142.1"/>
    <property type="molecule type" value="Genomic_DNA"/>
</dbReference>
<feature type="compositionally biased region" description="Basic and acidic residues" evidence="1">
    <location>
        <begin position="203"/>
        <end position="212"/>
    </location>
</feature>
<gene>
    <name evidence="2" type="ORF">AURDEDRAFT_131316</name>
</gene>
<accession>J0CUV1</accession>
<evidence type="ECO:0000256" key="1">
    <source>
        <dbReference type="SAM" id="MobiDB-lite"/>
    </source>
</evidence>
<name>J0CUV1_AURST</name>
<proteinExistence type="predicted"/>
<evidence type="ECO:0000313" key="3">
    <source>
        <dbReference type="Proteomes" id="UP000006514"/>
    </source>
</evidence>
<organism evidence="2 3">
    <name type="scientific">Auricularia subglabra (strain TFB-10046 / SS5)</name>
    <name type="common">White-rot fungus</name>
    <name type="synonym">Auricularia delicata (strain TFB10046)</name>
    <dbReference type="NCBI Taxonomy" id="717982"/>
    <lineage>
        <taxon>Eukaryota</taxon>
        <taxon>Fungi</taxon>
        <taxon>Dikarya</taxon>
        <taxon>Basidiomycota</taxon>
        <taxon>Agaricomycotina</taxon>
        <taxon>Agaricomycetes</taxon>
        <taxon>Auriculariales</taxon>
        <taxon>Auriculariaceae</taxon>
        <taxon>Auricularia</taxon>
    </lineage>
</organism>
<feature type="region of interest" description="Disordered" evidence="1">
    <location>
        <begin position="293"/>
        <end position="327"/>
    </location>
</feature>
<sequence length="327" mass="35890">MFGGVENAVFKAALFLDPAHVRSPLWRKADHVYSSSKPQPDDDLRSTIPFYVDIGAYLLKLLQKHIKAGYTEFLQAIAPKELANALRVQLPAYARQEFPFNRDSSGGWRAYWTTLSHHPDGSVLVFLAIKLLSMVPNSMAEERTMSAFTKAQDGRSGMQIRSLVSEVQVSQHYAREERLKQPPVKAPDLIPFRELAARIRSEAMSGADDRFSHPRARPGGNQTPSDAAGEQDASVAVSVDPSNDAFGAEFNEVEGHDVPDSSVSVGPSFSVAQSIDLSSVLLRDLLSDSSLITPTAEGRAPTKKTTGKKTQEPQKFNLDEADFSFNV</sequence>
<feature type="region of interest" description="Disordered" evidence="1">
    <location>
        <begin position="203"/>
        <end position="235"/>
    </location>
</feature>
<protein>
    <submittedName>
        <fullName evidence="2">Uncharacterized protein</fullName>
    </submittedName>
</protein>
<keyword evidence="3" id="KW-1185">Reference proteome</keyword>
<dbReference type="OrthoDB" id="3236755at2759"/>
<dbReference type="KEGG" id="adl:AURDEDRAFT_131316"/>
<reference evidence="3" key="1">
    <citation type="journal article" date="2012" name="Science">
        <title>The Paleozoic origin of enzymatic lignin decomposition reconstructed from 31 fungal genomes.</title>
        <authorList>
            <person name="Floudas D."/>
            <person name="Binder M."/>
            <person name="Riley R."/>
            <person name="Barry K."/>
            <person name="Blanchette R.A."/>
            <person name="Henrissat B."/>
            <person name="Martinez A.T."/>
            <person name="Otillar R."/>
            <person name="Spatafora J.W."/>
            <person name="Yadav J.S."/>
            <person name="Aerts A."/>
            <person name="Benoit I."/>
            <person name="Boyd A."/>
            <person name="Carlson A."/>
            <person name="Copeland A."/>
            <person name="Coutinho P.M."/>
            <person name="de Vries R.P."/>
            <person name="Ferreira P."/>
            <person name="Findley K."/>
            <person name="Foster B."/>
            <person name="Gaskell J."/>
            <person name="Glotzer D."/>
            <person name="Gorecki P."/>
            <person name="Heitman J."/>
            <person name="Hesse C."/>
            <person name="Hori C."/>
            <person name="Igarashi K."/>
            <person name="Jurgens J.A."/>
            <person name="Kallen N."/>
            <person name="Kersten P."/>
            <person name="Kohler A."/>
            <person name="Kuees U."/>
            <person name="Kumar T.K.A."/>
            <person name="Kuo A."/>
            <person name="LaButti K."/>
            <person name="Larrondo L.F."/>
            <person name="Lindquist E."/>
            <person name="Ling A."/>
            <person name="Lombard V."/>
            <person name="Lucas S."/>
            <person name="Lundell T."/>
            <person name="Martin R."/>
            <person name="McLaughlin D.J."/>
            <person name="Morgenstern I."/>
            <person name="Morin E."/>
            <person name="Murat C."/>
            <person name="Nagy L.G."/>
            <person name="Nolan M."/>
            <person name="Ohm R.A."/>
            <person name="Patyshakuliyeva A."/>
            <person name="Rokas A."/>
            <person name="Ruiz-Duenas F.J."/>
            <person name="Sabat G."/>
            <person name="Salamov A."/>
            <person name="Samejima M."/>
            <person name="Schmutz J."/>
            <person name="Slot J.C."/>
            <person name="St John F."/>
            <person name="Stenlid J."/>
            <person name="Sun H."/>
            <person name="Sun S."/>
            <person name="Syed K."/>
            <person name="Tsang A."/>
            <person name="Wiebenga A."/>
            <person name="Young D."/>
            <person name="Pisabarro A."/>
            <person name="Eastwood D.C."/>
            <person name="Martin F."/>
            <person name="Cullen D."/>
            <person name="Grigoriev I.V."/>
            <person name="Hibbett D.S."/>
        </authorList>
    </citation>
    <scope>NUCLEOTIDE SEQUENCE [LARGE SCALE GENOMIC DNA]</scope>
    <source>
        <strain evidence="3">TFB10046</strain>
    </source>
</reference>
<dbReference type="InParanoid" id="J0CUV1"/>
<dbReference type="AlphaFoldDB" id="J0CUV1"/>
<dbReference type="Proteomes" id="UP000006514">
    <property type="component" value="Unassembled WGS sequence"/>
</dbReference>